<dbReference type="EMBL" id="JANBQF010000274">
    <property type="protein sequence ID" value="KAJ2002744.1"/>
    <property type="molecule type" value="Genomic_DNA"/>
</dbReference>
<dbReference type="PANTHER" id="PTHR13396">
    <property type="entry name" value="NEDD4 FAMILY INTERACTING PROTEIN 1/2"/>
    <property type="match status" value="1"/>
</dbReference>
<evidence type="ECO:0000256" key="5">
    <source>
        <dbReference type="SAM" id="MobiDB-lite"/>
    </source>
</evidence>
<dbReference type="GO" id="GO:0031398">
    <property type="term" value="P:positive regulation of protein ubiquitination"/>
    <property type="evidence" value="ECO:0007669"/>
    <property type="project" value="TreeGrafter"/>
</dbReference>
<proteinExistence type="predicted"/>
<evidence type="ECO:0000256" key="4">
    <source>
        <dbReference type="ARBA" id="ARBA00023136"/>
    </source>
</evidence>
<accession>A0A9W8BCZ2</accession>
<dbReference type="AlphaFoldDB" id="A0A9W8BCZ2"/>
<feature type="compositionally biased region" description="Acidic residues" evidence="5">
    <location>
        <begin position="53"/>
        <end position="71"/>
    </location>
</feature>
<evidence type="ECO:0000256" key="6">
    <source>
        <dbReference type="SAM" id="Phobius"/>
    </source>
</evidence>
<feature type="transmembrane region" description="Helical" evidence="6">
    <location>
        <begin position="284"/>
        <end position="302"/>
    </location>
</feature>
<dbReference type="GO" id="GO:0006511">
    <property type="term" value="P:ubiquitin-dependent protein catabolic process"/>
    <property type="evidence" value="ECO:0007669"/>
    <property type="project" value="TreeGrafter"/>
</dbReference>
<sequence length="322" mass="34201">MVKERSYKILEQLDEFELQEAGESSAAAYHDGAEHGLTREQNANAVPSAMDSDVGEDSDGDDDDGFDDAVVEEARGNAEPGASARAAPSLPVRAAGEGSGSSHQPELRPPTSSATAPSAAAQQTVPNPTDGVFANLAARPELYLGYDDKVPNEALPTYQDIYGPQSNSAPPYFETAVISVGDEDELLVEGLPVGSIGVFVVNLVVSTAFQIVGYMLTFLLHGSHAAKNGSLAGLGITFMNFGFYIRTHLGQNIFDDPNPANPGQPGKGGNNGPNDSDTPLDNKYFAYLLIFVGAGIFLKAMFDYIRVRRLQTIIESSPEQNV</sequence>
<dbReference type="PANTHER" id="PTHR13396:SF5">
    <property type="entry name" value="NEDD4 FAMILY INTERACTING PROTEIN"/>
    <property type="match status" value="1"/>
</dbReference>
<dbReference type="CDD" id="cd22212">
    <property type="entry name" value="NDFIP-like"/>
    <property type="match status" value="1"/>
</dbReference>
<dbReference type="GO" id="GO:0016020">
    <property type="term" value="C:membrane"/>
    <property type="evidence" value="ECO:0007669"/>
    <property type="project" value="UniProtKB-SubCell"/>
</dbReference>
<dbReference type="Pfam" id="PF10176">
    <property type="entry name" value="NEDD4_Bsd2"/>
    <property type="match status" value="1"/>
</dbReference>
<dbReference type="OrthoDB" id="10003116at2759"/>
<organism evidence="7 8">
    <name type="scientific">Coemansia thaxteri</name>
    <dbReference type="NCBI Taxonomy" id="2663907"/>
    <lineage>
        <taxon>Eukaryota</taxon>
        <taxon>Fungi</taxon>
        <taxon>Fungi incertae sedis</taxon>
        <taxon>Zoopagomycota</taxon>
        <taxon>Kickxellomycotina</taxon>
        <taxon>Kickxellomycetes</taxon>
        <taxon>Kickxellales</taxon>
        <taxon>Kickxellaceae</taxon>
        <taxon>Coemansia</taxon>
    </lineage>
</organism>
<evidence type="ECO:0000313" key="7">
    <source>
        <dbReference type="EMBL" id="KAJ2002744.1"/>
    </source>
</evidence>
<dbReference type="Proteomes" id="UP001150907">
    <property type="component" value="Unassembled WGS sequence"/>
</dbReference>
<feature type="region of interest" description="Disordered" evidence="5">
    <location>
        <begin position="22"/>
        <end position="132"/>
    </location>
</feature>
<dbReference type="GO" id="GO:0030001">
    <property type="term" value="P:metal ion transport"/>
    <property type="evidence" value="ECO:0007669"/>
    <property type="project" value="InterPro"/>
</dbReference>
<dbReference type="InterPro" id="IPR019325">
    <property type="entry name" value="NEDD4/Bsd2"/>
</dbReference>
<keyword evidence="3 6" id="KW-1133">Transmembrane helix</keyword>
<gene>
    <name evidence="7" type="ORF">H4R26_003453</name>
</gene>
<dbReference type="GO" id="GO:0005794">
    <property type="term" value="C:Golgi apparatus"/>
    <property type="evidence" value="ECO:0007669"/>
    <property type="project" value="TreeGrafter"/>
</dbReference>
<keyword evidence="4 6" id="KW-0472">Membrane</keyword>
<reference evidence="7" key="1">
    <citation type="submission" date="2022-07" db="EMBL/GenBank/DDBJ databases">
        <title>Phylogenomic reconstructions and comparative analyses of Kickxellomycotina fungi.</title>
        <authorList>
            <person name="Reynolds N.K."/>
            <person name="Stajich J.E."/>
            <person name="Barry K."/>
            <person name="Grigoriev I.V."/>
            <person name="Crous P."/>
            <person name="Smith M.E."/>
        </authorList>
    </citation>
    <scope>NUCLEOTIDE SEQUENCE</scope>
    <source>
        <strain evidence="7">IMI 214461</strain>
    </source>
</reference>
<feature type="region of interest" description="Disordered" evidence="5">
    <location>
        <begin position="255"/>
        <end position="275"/>
    </location>
</feature>
<evidence type="ECO:0000256" key="2">
    <source>
        <dbReference type="ARBA" id="ARBA00022692"/>
    </source>
</evidence>
<protein>
    <recommendedName>
        <fullName evidence="9">Metal homeostatis protein bsd2</fullName>
    </recommendedName>
</protein>
<comment type="caution">
    <text evidence="7">The sequence shown here is derived from an EMBL/GenBank/DDBJ whole genome shotgun (WGS) entry which is preliminary data.</text>
</comment>
<keyword evidence="8" id="KW-1185">Reference proteome</keyword>
<evidence type="ECO:0000313" key="8">
    <source>
        <dbReference type="Proteomes" id="UP001150907"/>
    </source>
</evidence>
<feature type="transmembrane region" description="Helical" evidence="6">
    <location>
        <begin position="196"/>
        <end position="219"/>
    </location>
</feature>
<dbReference type="GO" id="GO:0005783">
    <property type="term" value="C:endoplasmic reticulum"/>
    <property type="evidence" value="ECO:0007669"/>
    <property type="project" value="TreeGrafter"/>
</dbReference>
<feature type="compositionally biased region" description="Low complexity" evidence="5">
    <location>
        <begin position="109"/>
        <end position="124"/>
    </location>
</feature>
<feature type="transmembrane region" description="Helical" evidence="6">
    <location>
        <begin position="231"/>
        <end position="249"/>
    </location>
</feature>
<evidence type="ECO:0000256" key="3">
    <source>
        <dbReference type="ARBA" id="ARBA00022989"/>
    </source>
</evidence>
<keyword evidence="2 6" id="KW-0812">Transmembrane</keyword>
<evidence type="ECO:0008006" key="9">
    <source>
        <dbReference type="Google" id="ProtNLM"/>
    </source>
</evidence>
<dbReference type="GO" id="GO:0007034">
    <property type="term" value="P:vacuolar transport"/>
    <property type="evidence" value="ECO:0007669"/>
    <property type="project" value="InterPro"/>
</dbReference>
<name>A0A9W8BCZ2_9FUNG</name>
<evidence type="ECO:0000256" key="1">
    <source>
        <dbReference type="ARBA" id="ARBA00004141"/>
    </source>
</evidence>
<comment type="subcellular location">
    <subcellularLocation>
        <location evidence="1">Membrane</location>
        <topology evidence="1">Multi-pass membrane protein</topology>
    </subcellularLocation>
</comment>
<dbReference type="GO" id="GO:0048471">
    <property type="term" value="C:perinuclear region of cytoplasm"/>
    <property type="evidence" value="ECO:0007669"/>
    <property type="project" value="TreeGrafter"/>
</dbReference>